<dbReference type="NCBIfam" id="NF009487">
    <property type="entry name" value="PRK12849.1"/>
    <property type="match status" value="1"/>
</dbReference>
<dbReference type="GO" id="GO:0140662">
    <property type="term" value="F:ATP-dependent protein folding chaperone"/>
    <property type="evidence" value="ECO:0007669"/>
    <property type="project" value="InterPro"/>
</dbReference>
<evidence type="ECO:0000256" key="2">
    <source>
        <dbReference type="ARBA" id="ARBA00023186"/>
    </source>
</evidence>
<dbReference type="SUPFAM" id="SSF48592">
    <property type="entry name" value="GroEL equatorial domain-like"/>
    <property type="match status" value="1"/>
</dbReference>
<dbReference type="NCBIfam" id="NF000592">
    <property type="entry name" value="PRK00013.1"/>
    <property type="match status" value="1"/>
</dbReference>
<comment type="similarity">
    <text evidence="1 3">Belongs to the chaperonin (HSP60) family.</text>
</comment>
<dbReference type="STRING" id="1121395.SAMN02745215_00147"/>
<evidence type="ECO:0000256" key="4">
    <source>
        <dbReference type="RuleBase" id="RU000419"/>
    </source>
</evidence>
<dbReference type="SUPFAM" id="SSF54849">
    <property type="entry name" value="GroEL-intermediate domain like"/>
    <property type="match status" value="1"/>
</dbReference>
<dbReference type="PANTHER" id="PTHR45633">
    <property type="entry name" value="60 KDA HEAT SHOCK PROTEIN, MITOCHONDRIAL"/>
    <property type="match status" value="1"/>
</dbReference>
<reference evidence="6" key="1">
    <citation type="submission" date="2016-12" db="EMBL/GenBank/DDBJ databases">
        <authorList>
            <person name="Varghese N."/>
            <person name="Submissions S."/>
        </authorList>
    </citation>
    <scope>NUCLEOTIDE SEQUENCE [LARGE SCALE GENOMIC DNA]</scope>
    <source>
        <strain evidence="6">DSM 11544</strain>
    </source>
</reference>
<dbReference type="GO" id="GO:0005524">
    <property type="term" value="F:ATP binding"/>
    <property type="evidence" value="ECO:0007669"/>
    <property type="project" value="InterPro"/>
</dbReference>
<dbReference type="FunFam" id="3.50.7.10:FF:000001">
    <property type="entry name" value="60 kDa chaperonin"/>
    <property type="match status" value="1"/>
</dbReference>
<protein>
    <recommendedName>
        <fullName evidence="4">60 kDa chaperonin</fullName>
    </recommendedName>
</protein>
<dbReference type="Pfam" id="PF00118">
    <property type="entry name" value="Cpn60_TCP1"/>
    <property type="match status" value="1"/>
</dbReference>
<dbReference type="RefSeq" id="WP_072770825.1">
    <property type="nucleotide sequence ID" value="NZ_FRDN01000003.1"/>
</dbReference>
<dbReference type="CDD" id="cd03344">
    <property type="entry name" value="GroEL"/>
    <property type="match status" value="1"/>
</dbReference>
<dbReference type="SUPFAM" id="SSF52029">
    <property type="entry name" value="GroEL apical domain-like"/>
    <property type="match status" value="1"/>
</dbReference>
<dbReference type="PRINTS" id="PR00298">
    <property type="entry name" value="CHAPERONIN60"/>
</dbReference>
<sequence>MAGKVQPRISYRTEARQALVRGVTQVAELVRRTMGPKGQNIVIEQRVGYPLITKDGATVAKHIHLPDLKENMGARLCREAARQTDELAGDGTTTSIVLLQAMLQGGLRLIEAGVEPARLRQGMERAVRLVCAEITRQSHPATMERLEQIAATAAKDPALGAIIAQAMGKAGPLGNITLRESIGRRTYLEFKEGLELKSGYLSPYFVDKDRPPAIRLEHPYILATDQVIRDLEQIRRMLNVCDWEKRPLLIVAGHVTGDALGMLINRHASGAAKAVAVRTPGAGMDRLGYLDDLAVITGGEVVAPHTGFTLETMAKTMLGQAGAVVISRDKTLVVGGAGNRAEIARQTKRLMALQAQTSAEEEKESLQERIAALSGGAAVIQIGADTQMALREKKDRLNDALRAARAAAESGVVPGGGTSLVQAAKILDTVQLASQDEEAGLRLVQQALAAPLRQIAENAGENGAKIVRMVGQLEYGWGYDALTGRFIDLWQGGIADPAKVVLAALTKAAGIASLLLTTEALLEKEPMHYILEAPDFSTMI</sequence>
<dbReference type="InterPro" id="IPR027413">
    <property type="entry name" value="GROEL-like_equatorial_sf"/>
</dbReference>
<evidence type="ECO:0000256" key="3">
    <source>
        <dbReference type="RuleBase" id="RU000418"/>
    </source>
</evidence>
<dbReference type="GO" id="GO:0042026">
    <property type="term" value="P:protein refolding"/>
    <property type="evidence" value="ECO:0007669"/>
    <property type="project" value="InterPro"/>
</dbReference>
<dbReference type="Gene3D" id="3.30.260.10">
    <property type="entry name" value="TCP-1-like chaperonin intermediate domain"/>
    <property type="match status" value="1"/>
</dbReference>
<dbReference type="InterPro" id="IPR002423">
    <property type="entry name" value="Cpn60/GroEL/TCP-1"/>
</dbReference>
<dbReference type="Gene3D" id="1.10.560.10">
    <property type="entry name" value="GroEL-like equatorial domain"/>
    <property type="match status" value="1"/>
</dbReference>
<organism evidence="5 6">
    <name type="scientific">Desulfitobacterium chlororespirans DSM 11544</name>
    <dbReference type="NCBI Taxonomy" id="1121395"/>
    <lineage>
        <taxon>Bacteria</taxon>
        <taxon>Bacillati</taxon>
        <taxon>Bacillota</taxon>
        <taxon>Clostridia</taxon>
        <taxon>Eubacteriales</taxon>
        <taxon>Desulfitobacteriaceae</taxon>
        <taxon>Desulfitobacterium</taxon>
    </lineage>
</organism>
<dbReference type="Proteomes" id="UP000184010">
    <property type="component" value="Unassembled WGS sequence"/>
</dbReference>
<dbReference type="AlphaFoldDB" id="A0A1M7RV62"/>
<evidence type="ECO:0000313" key="5">
    <source>
        <dbReference type="EMBL" id="SHN50175.1"/>
    </source>
</evidence>
<comment type="function">
    <text evidence="4">Together with its co-chaperonin GroES, plays an essential role in assisting protein folding. The GroEL-GroES system forms a nano-cage that allows encapsulation of the non-native substrate proteins and provides a physical environment optimized to promote and accelerate protein folding.</text>
</comment>
<accession>A0A1M7RV62</accession>
<dbReference type="NCBIfam" id="NF009489">
    <property type="entry name" value="PRK12851.1"/>
    <property type="match status" value="1"/>
</dbReference>
<evidence type="ECO:0000256" key="1">
    <source>
        <dbReference type="ARBA" id="ARBA00006607"/>
    </source>
</evidence>
<comment type="subunit">
    <text evidence="4">Forms a cylinder of 14 subunits composed of two heptameric rings stacked back-to-back. Interacts with the co-chaperonin GroES.</text>
</comment>
<proteinExistence type="inferred from homology"/>
<keyword evidence="6" id="KW-1185">Reference proteome</keyword>
<dbReference type="InterPro" id="IPR027410">
    <property type="entry name" value="TCP-1-like_intermed_sf"/>
</dbReference>
<dbReference type="InterPro" id="IPR001844">
    <property type="entry name" value="Cpn60/GroEL"/>
</dbReference>
<dbReference type="EMBL" id="FRDN01000003">
    <property type="protein sequence ID" value="SHN50175.1"/>
    <property type="molecule type" value="Genomic_DNA"/>
</dbReference>
<dbReference type="Gene3D" id="3.50.7.10">
    <property type="entry name" value="GroEL"/>
    <property type="match status" value="1"/>
</dbReference>
<dbReference type="InterPro" id="IPR027409">
    <property type="entry name" value="GroEL-like_apical_dom_sf"/>
</dbReference>
<gene>
    <name evidence="5" type="ORF">SAMN02745215_00147</name>
</gene>
<name>A0A1M7RV62_9FIRM</name>
<dbReference type="SMR" id="A0A1M7RV62"/>
<keyword evidence="2" id="KW-0143">Chaperone</keyword>
<dbReference type="NCBIfam" id="NF009488">
    <property type="entry name" value="PRK12850.1"/>
    <property type="match status" value="1"/>
</dbReference>
<evidence type="ECO:0000313" key="6">
    <source>
        <dbReference type="Proteomes" id="UP000184010"/>
    </source>
</evidence>